<evidence type="ECO:0000256" key="3">
    <source>
        <dbReference type="ARBA" id="ARBA00022490"/>
    </source>
</evidence>
<keyword evidence="3" id="KW-0963">Cytoplasm</keyword>
<dbReference type="InterPro" id="IPR006015">
    <property type="entry name" value="Universal_stress_UspA"/>
</dbReference>
<evidence type="ECO:0000313" key="7">
    <source>
        <dbReference type="Proteomes" id="UP000754644"/>
    </source>
</evidence>
<protein>
    <submittedName>
        <fullName evidence="6">Universal stress protein</fullName>
    </submittedName>
</protein>
<gene>
    <name evidence="6" type="ORF">HQ497_06260</name>
</gene>
<comment type="similarity">
    <text evidence="2">Belongs to the universal stress protein A family.</text>
</comment>
<dbReference type="Pfam" id="PF00582">
    <property type="entry name" value="Usp"/>
    <property type="match status" value="2"/>
</dbReference>
<evidence type="ECO:0000256" key="2">
    <source>
        <dbReference type="ARBA" id="ARBA00008791"/>
    </source>
</evidence>
<organism evidence="6 7">
    <name type="scientific">SAR86 cluster bacterium</name>
    <dbReference type="NCBI Taxonomy" id="2030880"/>
    <lineage>
        <taxon>Bacteria</taxon>
        <taxon>Pseudomonadati</taxon>
        <taxon>Pseudomonadota</taxon>
        <taxon>Gammaproteobacteria</taxon>
        <taxon>SAR86 cluster</taxon>
    </lineage>
</organism>
<comment type="subcellular location">
    <subcellularLocation>
        <location evidence="1">Cytoplasm</location>
    </subcellularLocation>
</comment>
<dbReference type="EMBL" id="JABMOJ010000230">
    <property type="protein sequence ID" value="NQV64951.1"/>
    <property type="molecule type" value="Genomic_DNA"/>
</dbReference>
<dbReference type="GO" id="GO:0005737">
    <property type="term" value="C:cytoplasm"/>
    <property type="evidence" value="ECO:0007669"/>
    <property type="project" value="UniProtKB-SubCell"/>
</dbReference>
<feature type="domain" description="UspA" evidence="5">
    <location>
        <begin position="3"/>
        <end position="137"/>
    </location>
</feature>
<dbReference type="PRINTS" id="PR01438">
    <property type="entry name" value="UNVRSLSTRESS"/>
</dbReference>
<evidence type="ECO:0000256" key="1">
    <source>
        <dbReference type="ARBA" id="ARBA00004496"/>
    </source>
</evidence>
<dbReference type="Proteomes" id="UP000754644">
    <property type="component" value="Unassembled WGS sequence"/>
</dbReference>
<dbReference type="Gene3D" id="3.40.50.12370">
    <property type="match status" value="1"/>
</dbReference>
<dbReference type="SUPFAM" id="SSF52402">
    <property type="entry name" value="Adenine nucleotide alpha hydrolases-like"/>
    <property type="match status" value="2"/>
</dbReference>
<name>A0A973A9P5_9GAMM</name>
<evidence type="ECO:0000313" key="6">
    <source>
        <dbReference type="EMBL" id="NQV64951.1"/>
    </source>
</evidence>
<comment type="caution">
    <text evidence="6">The sequence shown here is derived from an EMBL/GenBank/DDBJ whole genome shotgun (WGS) entry which is preliminary data.</text>
</comment>
<accession>A0A973A9P5</accession>
<reference evidence="6" key="1">
    <citation type="submission" date="2020-05" db="EMBL/GenBank/DDBJ databases">
        <title>Sulfur intermediates as new biogeochemical hubs in an aquatic model microbial ecosystem.</title>
        <authorList>
            <person name="Vigneron A."/>
        </authorList>
    </citation>
    <scope>NUCLEOTIDE SEQUENCE</scope>
    <source>
        <strain evidence="6">Bin.250</strain>
    </source>
</reference>
<dbReference type="InterPro" id="IPR006016">
    <property type="entry name" value="UspA"/>
</dbReference>
<evidence type="ECO:0000256" key="4">
    <source>
        <dbReference type="ARBA" id="ARBA00037131"/>
    </source>
</evidence>
<dbReference type="PANTHER" id="PTHR47892">
    <property type="entry name" value="UNIVERSAL STRESS PROTEIN E"/>
    <property type="match status" value="1"/>
</dbReference>
<dbReference type="AlphaFoldDB" id="A0A973A9P5"/>
<dbReference type="PANTHER" id="PTHR47892:SF1">
    <property type="entry name" value="UNIVERSAL STRESS PROTEIN E"/>
    <property type="match status" value="1"/>
</dbReference>
<comment type="function">
    <text evidence="4">Required for resistance to DNA-damaging agents.</text>
</comment>
<evidence type="ECO:0000259" key="5">
    <source>
        <dbReference type="Pfam" id="PF00582"/>
    </source>
</evidence>
<sequence>MPNILVVIDPDESEHSALNRIKEIPPAADVNYTVVLYLSPAPVMAKKASASVISTRKEAKAAWLHDLVAPLLAVGYRINVEVVAFIRLYEEIIKSAEKIAADVIFKPLRQHSALKRVFYTSTDWNLIRLCPTPLLLVSDQRRIHGKPIVAAIDISDRDEAHRQLNADVMAQAQMLARILESQIHLVYAFRPAVVTTVAADPLAYQITRDHYDNEHNLLVALAEEHGIGLDNVSMREGAADEVLARGAKALQAGVIVLGTVARSGASGLFVGNTAEAVLEMTETDVLVVKGAGFQTPV</sequence>
<feature type="domain" description="UspA" evidence="5">
    <location>
        <begin position="167"/>
        <end position="289"/>
    </location>
</feature>
<proteinExistence type="inferred from homology"/>